<accession>A0A8X6QVH1</accession>
<dbReference type="AlphaFoldDB" id="A0A8X6QVH1"/>
<dbReference type="Proteomes" id="UP000887013">
    <property type="component" value="Unassembled WGS sequence"/>
</dbReference>
<keyword evidence="2" id="KW-1185">Reference proteome</keyword>
<organism evidence="1 2">
    <name type="scientific">Nephila pilipes</name>
    <name type="common">Giant wood spider</name>
    <name type="synonym">Nephila maculata</name>
    <dbReference type="NCBI Taxonomy" id="299642"/>
    <lineage>
        <taxon>Eukaryota</taxon>
        <taxon>Metazoa</taxon>
        <taxon>Ecdysozoa</taxon>
        <taxon>Arthropoda</taxon>
        <taxon>Chelicerata</taxon>
        <taxon>Arachnida</taxon>
        <taxon>Araneae</taxon>
        <taxon>Araneomorphae</taxon>
        <taxon>Entelegynae</taxon>
        <taxon>Araneoidea</taxon>
        <taxon>Nephilidae</taxon>
        <taxon>Nephila</taxon>
    </lineage>
</organism>
<evidence type="ECO:0000313" key="1">
    <source>
        <dbReference type="EMBL" id="GFU32897.1"/>
    </source>
</evidence>
<dbReference type="EMBL" id="BMAW01034000">
    <property type="protein sequence ID" value="GFU32897.1"/>
    <property type="molecule type" value="Genomic_DNA"/>
</dbReference>
<proteinExistence type="predicted"/>
<sequence>MSFYCCIRPTKSLIDPSIQTQSKRTVVDNDLHIVATSFNPQPRSWGLYRKEELFMWLKSDVSRKEQRKPIIQNEERCVLDRSQR</sequence>
<name>A0A8X6QVH1_NEPPI</name>
<protein>
    <submittedName>
        <fullName evidence="1">Uncharacterized protein</fullName>
    </submittedName>
</protein>
<evidence type="ECO:0000313" key="2">
    <source>
        <dbReference type="Proteomes" id="UP000887013"/>
    </source>
</evidence>
<comment type="caution">
    <text evidence="1">The sequence shown here is derived from an EMBL/GenBank/DDBJ whole genome shotgun (WGS) entry which is preliminary data.</text>
</comment>
<reference evidence="1" key="1">
    <citation type="submission" date="2020-08" db="EMBL/GenBank/DDBJ databases">
        <title>Multicomponent nature underlies the extraordinary mechanical properties of spider dragline silk.</title>
        <authorList>
            <person name="Kono N."/>
            <person name="Nakamura H."/>
            <person name="Mori M."/>
            <person name="Yoshida Y."/>
            <person name="Ohtoshi R."/>
            <person name="Malay A.D."/>
            <person name="Moran D.A.P."/>
            <person name="Tomita M."/>
            <person name="Numata K."/>
            <person name="Arakawa K."/>
        </authorList>
    </citation>
    <scope>NUCLEOTIDE SEQUENCE</scope>
</reference>
<gene>
    <name evidence="1" type="ORF">NPIL_356151</name>
</gene>